<evidence type="ECO:0000313" key="2">
    <source>
        <dbReference type="EMBL" id="ETW13587.1"/>
    </source>
</evidence>
<evidence type="ECO:0000313" key="3">
    <source>
        <dbReference type="Proteomes" id="UP000019063"/>
    </source>
</evidence>
<accession>W4HLF5</accession>
<keyword evidence="1" id="KW-0472">Membrane</keyword>
<dbReference type="RefSeq" id="WP_043842939.1">
    <property type="nucleotide sequence ID" value="NZ_AQQW01000003.1"/>
</dbReference>
<organism evidence="2 3">
    <name type="scientific">Roseivivax marinus</name>
    <dbReference type="NCBI Taxonomy" id="1379903"/>
    <lineage>
        <taxon>Bacteria</taxon>
        <taxon>Pseudomonadati</taxon>
        <taxon>Pseudomonadota</taxon>
        <taxon>Alphaproteobacteria</taxon>
        <taxon>Rhodobacterales</taxon>
        <taxon>Roseobacteraceae</taxon>
        <taxon>Roseivivax</taxon>
    </lineage>
</organism>
<gene>
    <name evidence="2" type="ORF">ATO8_06141</name>
</gene>
<feature type="transmembrane region" description="Helical" evidence="1">
    <location>
        <begin position="32"/>
        <end position="52"/>
    </location>
</feature>
<keyword evidence="3" id="KW-1185">Reference proteome</keyword>
<comment type="caution">
    <text evidence="2">The sequence shown here is derived from an EMBL/GenBank/DDBJ whole genome shotgun (WGS) entry which is preliminary data.</text>
</comment>
<sequence length="70" mass="6918">MVTMALVLGSAIGTLAGIFGWLALGLAPLSAFGLYLGCAFGLAALAASANLMRATVSQATPKAVPVSPVR</sequence>
<evidence type="ECO:0000256" key="1">
    <source>
        <dbReference type="SAM" id="Phobius"/>
    </source>
</evidence>
<dbReference type="EMBL" id="AQQW01000003">
    <property type="protein sequence ID" value="ETW13587.1"/>
    <property type="molecule type" value="Genomic_DNA"/>
</dbReference>
<dbReference type="Proteomes" id="UP000019063">
    <property type="component" value="Unassembled WGS sequence"/>
</dbReference>
<name>W4HLF5_9RHOB</name>
<reference evidence="2 3" key="1">
    <citation type="journal article" date="2014" name="Antonie Van Leeuwenhoek">
        <title>Roseivivax atlanticus sp. nov., isolated from surface seawater of the Atlantic Ocean.</title>
        <authorList>
            <person name="Li G."/>
            <person name="Lai Q."/>
            <person name="Liu X."/>
            <person name="Sun F."/>
            <person name="Shao Z."/>
        </authorList>
    </citation>
    <scope>NUCLEOTIDE SEQUENCE [LARGE SCALE GENOMIC DNA]</scope>
    <source>
        <strain evidence="2 3">22II-s10s</strain>
    </source>
</reference>
<proteinExistence type="predicted"/>
<dbReference type="AlphaFoldDB" id="W4HLF5"/>
<protein>
    <submittedName>
        <fullName evidence="2">Uncharacterized protein</fullName>
    </submittedName>
</protein>
<keyword evidence="1" id="KW-0812">Transmembrane</keyword>
<keyword evidence="1" id="KW-1133">Transmembrane helix</keyword>